<dbReference type="AlphaFoldDB" id="A0A024GCB6"/>
<accession>A0A024GCB6</accession>
<organism evidence="1 2">
    <name type="scientific">Albugo candida</name>
    <dbReference type="NCBI Taxonomy" id="65357"/>
    <lineage>
        <taxon>Eukaryota</taxon>
        <taxon>Sar</taxon>
        <taxon>Stramenopiles</taxon>
        <taxon>Oomycota</taxon>
        <taxon>Peronosporomycetes</taxon>
        <taxon>Albuginales</taxon>
        <taxon>Albuginaceae</taxon>
        <taxon>Albugo</taxon>
    </lineage>
</organism>
<dbReference type="EMBL" id="CAIX01000072">
    <property type="protein sequence ID" value="CCI44494.1"/>
    <property type="molecule type" value="Genomic_DNA"/>
</dbReference>
<comment type="caution">
    <text evidence="1">The sequence shown here is derived from an EMBL/GenBank/DDBJ whole genome shotgun (WGS) entry which is preliminary data.</text>
</comment>
<dbReference type="Proteomes" id="UP000053237">
    <property type="component" value="Unassembled WGS sequence"/>
</dbReference>
<dbReference type="InParanoid" id="A0A024GCB6"/>
<keyword evidence="2" id="KW-1185">Reference proteome</keyword>
<protein>
    <submittedName>
        <fullName evidence="1">Uncharacterized protein</fullName>
    </submittedName>
</protein>
<gene>
    <name evidence="1" type="ORF">BN9_053030</name>
</gene>
<proteinExistence type="predicted"/>
<evidence type="ECO:0000313" key="1">
    <source>
        <dbReference type="EMBL" id="CCI44494.1"/>
    </source>
</evidence>
<sequence>MDLVYSVWHSRPVILLFHESFCREFRISQSMDTVCLSFCRRVWVACCSGIDPLSIRTNWFRRRYYDQTTCESTTFTHCHKSYSTQFLHSDFSTFSIFHNEFYHSFIAGGTDGHFIPTSYQICSLKLEDGRYSVLTCICSWQLIDINFSYL</sequence>
<reference evidence="1 2" key="1">
    <citation type="submission" date="2012-05" db="EMBL/GenBank/DDBJ databases">
        <title>Recombination and specialization in a pathogen metapopulation.</title>
        <authorList>
            <person name="Gardiner A."/>
            <person name="Kemen E."/>
            <person name="Schultz-Larsen T."/>
            <person name="MacLean D."/>
            <person name="Van Oosterhout C."/>
            <person name="Jones J.D.G."/>
        </authorList>
    </citation>
    <scope>NUCLEOTIDE SEQUENCE [LARGE SCALE GENOMIC DNA]</scope>
    <source>
        <strain evidence="1 2">Ac Nc2</strain>
    </source>
</reference>
<name>A0A024GCB6_9STRA</name>
<evidence type="ECO:0000313" key="2">
    <source>
        <dbReference type="Proteomes" id="UP000053237"/>
    </source>
</evidence>